<name>A0A5S6Q2E5_TRIMR</name>
<proteinExistence type="predicted"/>
<protein>
    <submittedName>
        <fullName evidence="2">Uncharacterized protein</fullName>
    </submittedName>
</protein>
<evidence type="ECO:0000313" key="1">
    <source>
        <dbReference type="Proteomes" id="UP000046395"/>
    </source>
</evidence>
<dbReference type="AlphaFoldDB" id="A0A5S6Q2E5"/>
<reference evidence="2" key="1">
    <citation type="submission" date="2019-12" db="UniProtKB">
        <authorList>
            <consortium name="WormBaseParasite"/>
        </authorList>
    </citation>
    <scope>IDENTIFICATION</scope>
</reference>
<sequence length="237" mass="26672">MPIHELQLPLRNNLNGLPSIDLLLTSANDDWPALIAMGEPCGMSQRKLDLSPGSLTPPKRLNVLAGSITIKSPSDNLIIGRGRHDGLQAIKSGGNSRFFAWWVRPTLDASRIWVACVPRRRRINQTHPGDAQNGGLPSKEVNTQRREPEGMHYGVVTFIELTRHCWRSNRRPEVVDRRKLGAARKGDSRRPKQELLGIWRKAWHKNRYASPGCKGMAHSSGWSLWPPEYAMATGRRL</sequence>
<keyword evidence="1" id="KW-1185">Reference proteome</keyword>
<evidence type="ECO:0000313" key="2">
    <source>
        <dbReference type="WBParaSite" id="TMUE_0000001319.1"/>
    </source>
</evidence>
<dbReference type="WBParaSite" id="TMUE_0000001319.1">
    <property type="protein sequence ID" value="TMUE_0000001319.1"/>
    <property type="gene ID" value="WBGene00297221"/>
</dbReference>
<accession>A0A5S6Q2E5</accession>
<dbReference type="Proteomes" id="UP000046395">
    <property type="component" value="Unassembled WGS sequence"/>
</dbReference>
<organism evidence="1 2">
    <name type="scientific">Trichuris muris</name>
    <name type="common">Mouse whipworm</name>
    <dbReference type="NCBI Taxonomy" id="70415"/>
    <lineage>
        <taxon>Eukaryota</taxon>
        <taxon>Metazoa</taxon>
        <taxon>Ecdysozoa</taxon>
        <taxon>Nematoda</taxon>
        <taxon>Enoplea</taxon>
        <taxon>Dorylaimia</taxon>
        <taxon>Trichinellida</taxon>
        <taxon>Trichuridae</taxon>
        <taxon>Trichuris</taxon>
    </lineage>
</organism>